<keyword evidence="1" id="KW-0378">Hydrolase</keyword>
<dbReference type="EMBL" id="WHNZ01000062">
    <property type="protein sequence ID" value="NOV03601.1"/>
    <property type="molecule type" value="Genomic_DNA"/>
</dbReference>
<dbReference type="SFLD" id="SFLDG01129">
    <property type="entry name" value="C1.5:_HAD__Beta-PGM__Phosphata"/>
    <property type="match status" value="1"/>
</dbReference>
<organism evidence="1 2">
    <name type="scientific">Paenibacillus planticolens</name>
    <dbReference type="NCBI Taxonomy" id="2654976"/>
    <lineage>
        <taxon>Bacteria</taxon>
        <taxon>Bacillati</taxon>
        <taxon>Bacillota</taxon>
        <taxon>Bacilli</taxon>
        <taxon>Bacillales</taxon>
        <taxon>Paenibacillaceae</taxon>
        <taxon>Paenibacillus</taxon>
    </lineage>
</organism>
<evidence type="ECO:0000313" key="2">
    <source>
        <dbReference type="Proteomes" id="UP000618579"/>
    </source>
</evidence>
<dbReference type="PANTHER" id="PTHR18901:SF38">
    <property type="entry name" value="PSEUDOURIDINE-5'-PHOSPHATASE"/>
    <property type="match status" value="1"/>
</dbReference>
<dbReference type="Pfam" id="PF13419">
    <property type="entry name" value="HAD_2"/>
    <property type="match status" value="1"/>
</dbReference>
<dbReference type="CDD" id="cd16423">
    <property type="entry name" value="HAD_BPGM-like"/>
    <property type="match status" value="1"/>
</dbReference>
<dbReference type="NCBIfam" id="TIGR01509">
    <property type="entry name" value="HAD-SF-IA-v3"/>
    <property type="match status" value="1"/>
</dbReference>
<dbReference type="Gene3D" id="1.10.150.240">
    <property type="entry name" value="Putative phosphatase, domain 2"/>
    <property type="match status" value="1"/>
</dbReference>
<reference evidence="1 2" key="1">
    <citation type="submission" date="2019-10" db="EMBL/GenBank/DDBJ databases">
        <title>Description of Paenibacillus pedi sp. nov.</title>
        <authorList>
            <person name="Carlier A."/>
            <person name="Qi S."/>
        </authorList>
    </citation>
    <scope>NUCLEOTIDE SEQUENCE [LARGE SCALE GENOMIC DNA]</scope>
    <source>
        <strain evidence="1 2">LMG 31457</strain>
    </source>
</reference>
<dbReference type="InterPro" id="IPR006439">
    <property type="entry name" value="HAD-SF_hydro_IA"/>
</dbReference>
<dbReference type="PANTHER" id="PTHR18901">
    <property type="entry name" value="2-DEOXYGLUCOSE-6-PHOSPHATE PHOSPHATASE 2"/>
    <property type="match status" value="1"/>
</dbReference>
<name>A0ABX1ZU69_9BACL</name>
<dbReference type="Gene3D" id="3.40.50.1000">
    <property type="entry name" value="HAD superfamily/HAD-like"/>
    <property type="match status" value="1"/>
</dbReference>
<dbReference type="InterPro" id="IPR023198">
    <property type="entry name" value="PGP-like_dom2"/>
</dbReference>
<keyword evidence="2" id="KW-1185">Reference proteome</keyword>
<gene>
    <name evidence="1" type="ORF">GC097_26705</name>
</gene>
<evidence type="ECO:0000313" key="1">
    <source>
        <dbReference type="EMBL" id="NOV03601.1"/>
    </source>
</evidence>
<dbReference type="InterPro" id="IPR023214">
    <property type="entry name" value="HAD_sf"/>
</dbReference>
<dbReference type="GO" id="GO:0016787">
    <property type="term" value="F:hydrolase activity"/>
    <property type="evidence" value="ECO:0007669"/>
    <property type="project" value="UniProtKB-KW"/>
</dbReference>
<dbReference type="Proteomes" id="UP000618579">
    <property type="component" value="Unassembled WGS sequence"/>
</dbReference>
<proteinExistence type="predicted"/>
<sequence>MTERGHDMLKAAIFDFDGLLLDTETPWYRVFKEVYASYALDLPLALWARHVGTSFETFNPYEYLKEHAKDPVDLEQIKSLLQMRYELRMENAQLRPGVLKILHKTRECGMKIAVASSSTHDWVSGYLKSFGMYSLFDEVVTADDVKKVKPDPELYKLAMHKLGVNAFETIAFEDSPNGLKAANAAGIRCIIVPNEVTKDLDFPPYERRLNSLLEFDIDQFLFENGLSDPA</sequence>
<accession>A0ABX1ZU69</accession>
<dbReference type="InterPro" id="IPR036412">
    <property type="entry name" value="HAD-like_sf"/>
</dbReference>
<protein>
    <submittedName>
        <fullName evidence="1">HAD-IA family hydrolase</fullName>
    </submittedName>
</protein>
<dbReference type="InterPro" id="IPR041492">
    <property type="entry name" value="HAD_2"/>
</dbReference>
<dbReference type="PRINTS" id="PR00413">
    <property type="entry name" value="HADHALOGNASE"/>
</dbReference>
<comment type="caution">
    <text evidence="1">The sequence shown here is derived from an EMBL/GenBank/DDBJ whole genome shotgun (WGS) entry which is preliminary data.</text>
</comment>
<dbReference type="SFLD" id="SFLDS00003">
    <property type="entry name" value="Haloacid_Dehalogenase"/>
    <property type="match status" value="1"/>
</dbReference>
<dbReference type="SUPFAM" id="SSF56784">
    <property type="entry name" value="HAD-like"/>
    <property type="match status" value="1"/>
</dbReference>